<comment type="caution">
    <text evidence="2">The sequence shown here is derived from an EMBL/GenBank/DDBJ whole genome shotgun (WGS) entry which is preliminary data.</text>
</comment>
<dbReference type="Gene3D" id="2.30.30.380">
    <property type="entry name" value="Zn-finger domain of Sec23/24"/>
    <property type="match status" value="1"/>
</dbReference>
<evidence type="ECO:0000313" key="3">
    <source>
        <dbReference type="Proteomes" id="UP001162156"/>
    </source>
</evidence>
<dbReference type="InterPro" id="IPR036174">
    <property type="entry name" value="Znf_Sec23_Sec24_sf"/>
</dbReference>
<dbReference type="GO" id="GO:0006886">
    <property type="term" value="P:intracellular protein transport"/>
    <property type="evidence" value="ECO:0007669"/>
    <property type="project" value="InterPro"/>
</dbReference>
<dbReference type="AlphaFoldDB" id="A0AAV8ZL16"/>
<dbReference type="InterPro" id="IPR006896">
    <property type="entry name" value="Sec23/24_trunk_dom"/>
</dbReference>
<evidence type="ECO:0000313" key="2">
    <source>
        <dbReference type="EMBL" id="KAJ8964703.1"/>
    </source>
</evidence>
<dbReference type="InterPro" id="IPR036465">
    <property type="entry name" value="vWFA_dom_sf"/>
</dbReference>
<reference evidence="2" key="1">
    <citation type="journal article" date="2023" name="Insect Mol. Biol.">
        <title>Genome sequencing provides insights into the evolution of gene families encoding plant cell wall-degrading enzymes in longhorned beetles.</title>
        <authorList>
            <person name="Shin N.R."/>
            <person name="Okamura Y."/>
            <person name="Kirsch R."/>
            <person name="Pauchet Y."/>
        </authorList>
    </citation>
    <scope>NUCLEOTIDE SEQUENCE</scope>
    <source>
        <strain evidence="2">RBIC_L_NR</strain>
    </source>
</reference>
<dbReference type="Gene3D" id="3.40.50.410">
    <property type="entry name" value="von Willebrand factor, type A domain"/>
    <property type="match status" value="1"/>
</dbReference>
<dbReference type="SUPFAM" id="SSF82919">
    <property type="entry name" value="Zn-finger domain of Sec23/24"/>
    <property type="match status" value="1"/>
</dbReference>
<gene>
    <name evidence="2" type="ORF">NQ314_004695</name>
</gene>
<dbReference type="GO" id="GO:0090110">
    <property type="term" value="P:COPII-coated vesicle cargo loading"/>
    <property type="evidence" value="ECO:0007669"/>
    <property type="project" value="TreeGrafter"/>
</dbReference>
<dbReference type="EMBL" id="JANEYF010001323">
    <property type="protein sequence ID" value="KAJ8964703.1"/>
    <property type="molecule type" value="Genomic_DNA"/>
</dbReference>
<protein>
    <recommendedName>
        <fullName evidence="1">Sec23/Sec24 trunk domain-containing protein</fullName>
    </recommendedName>
</protein>
<dbReference type="GO" id="GO:0000149">
    <property type="term" value="F:SNARE binding"/>
    <property type="evidence" value="ECO:0007669"/>
    <property type="project" value="TreeGrafter"/>
</dbReference>
<sequence>MVIPTEYFQHLDHTGQRMDRFERPELVLGTYEFVATTDYCRNNTLPKPPAVIFVIDVSYNTMKSGLVHLLCSQMKDIIQNLPVDQDHKKSNMRVGFITYNSSVHFYNIKVSLIFFVL</sequence>
<dbReference type="Proteomes" id="UP001162156">
    <property type="component" value="Unassembled WGS sequence"/>
</dbReference>
<proteinExistence type="predicted"/>
<dbReference type="GO" id="GO:0008270">
    <property type="term" value="F:zinc ion binding"/>
    <property type="evidence" value="ECO:0007669"/>
    <property type="project" value="InterPro"/>
</dbReference>
<dbReference type="SUPFAM" id="SSF53300">
    <property type="entry name" value="vWA-like"/>
    <property type="match status" value="1"/>
</dbReference>
<dbReference type="InterPro" id="IPR050550">
    <property type="entry name" value="SEC23_SEC24_subfamily"/>
</dbReference>
<accession>A0AAV8ZL16</accession>
<keyword evidence="3" id="KW-1185">Reference proteome</keyword>
<dbReference type="Pfam" id="PF04811">
    <property type="entry name" value="Sec23_trunk"/>
    <property type="match status" value="1"/>
</dbReference>
<feature type="domain" description="Sec23/Sec24 trunk" evidence="1">
    <location>
        <begin position="46"/>
        <end position="111"/>
    </location>
</feature>
<dbReference type="GO" id="GO:0070971">
    <property type="term" value="C:endoplasmic reticulum exit site"/>
    <property type="evidence" value="ECO:0007669"/>
    <property type="project" value="TreeGrafter"/>
</dbReference>
<organism evidence="2 3">
    <name type="scientific">Rhamnusium bicolor</name>
    <dbReference type="NCBI Taxonomy" id="1586634"/>
    <lineage>
        <taxon>Eukaryota</taxon>
        <taxon>Metazoa</taxon>
        <taxon>Ecdysozoa</taxon>
        <taxon>Arthropoda</taxon>
        <taxon>Hexapoda</taxon>
        <taxon>Insecta</taxon>
        <taxon>Pterygota</taxon>
        <taxon>Neoptera</taxon>
        <taxon>Endopterygota</taxon>
        <taxon>Coleoptera</taxon>
        <taxon>Polyphaga</taxon>
        <taxon>Cucujiformia</taxon>
        <taxon>Chrysomeloidea</taxon>
        <taxon>Cerambycidae</taxon>
        <taxon>Lepturinae</taxon>
        <taxon>Rhagiini</taxon>
        <taxon>Rhamnusium</taxon>
    </lineage>
</organism>
<name>A0AAV8ZL16_9CUCU</name>
<dbReference type="PANTHER" id="PTHR13803">
    <property type="entry name" value="SEC24-RELATED PROTEIN"/>
    <property type="match status" value="1"/>
</dbReference>
<evidence type="ECO:0000259" key="1">
    <source>
        <dbReference type="Pfam" id="PF04811"/>
    </source>
</evidence>
<dbReference type="PANTHER" id="PTHR13803:SF4">
    <property type="entry name" value="SECRETORY 24CD, ISOFORM C"/>
    <property type="match status" value="1"/>
</dbReference>
<dbReference type="GO" id="GO:0030127">
    <property type="term" value="C:COPII vesicle coat"/>
    <property type="evidence" value="ECO:0007669"/>
    <property type="project" value="InterPro"/>
</dbReference>